<dbReference type="InterPro" id="IPR050549">
    <property type="entry name" value="MFS_Trehalose_Transporter"/>
</dbReference>
<evidence type="ECO:0000256" key="6">
    <source>
        <dbReference type="SAM" id="Phobius"/>
    </source>
</evidence>
<dbReference type="Proteomes" id="UP000079169">
    <property type="component" value="Unplaced"/>
</dbReference>
<evidence type="ECO:0000256" key="3">
    <source>
        <dbReference type="ARBA" id="ARBA00022989"/>
    </source>
</evidence>
<evidence type="ECO:0000256" key="4">
    <source>
        <dbReference type="ARBA" id="ARBA00023136"/>
    </source>
</evidence>
<sequence length="528" mass="59246">MNETYDSNGIPKKDSTKDVTETEETKVRYGNRSACSQIMVAVVQNFLLIAVGMSYGMPTVIVGALDHKVASAETRLESPDLIMSDEESSWVGSILYLFHPVGAVISGYLMDLIGRKKVMIIVCIPFFVGWLMLYYAESVFLIMVGTILMGIGIGFCQGPIISYLGEVCEPRIRGSLTLISGVAGNKGILVIYFVNAFADWRTTCLISSIFPVLAIIMLVFLPESPTWLISKGKLAEAEQSLRWLRGWSKKDKVRIEFEQIVRDMTKSANEAKENNAELSKFDKFMEELKYFKRPEVLRPFIMLMLLFVITSIGAYIPMRPYLVEIFLTFGLPIDSEYVLIFTGVLSITGALVSSFTVNRLGKRPMSLWSTAICCVFTLLLGICAINTQCAGWFSLTVFCIAFWVSGYGMVSLPWMLLSEVFPMKIRGVACGICAALSSIISFLITKTYVNTIAWFGLHGTLFLYTIIIGLGFVYMYFYLPETEDRTLQDILTFYLENGDARKFKRPKSNRKSKDVDKVFTVEEGTVTQ</sequence>
<evidence type="ECO:0000256" key="5">
    <source>
        <dbReference type="SAM" id="MobiDB-lite"/>
    </source>
</evidence>
<feature type="transmembrane region" description="Helical" evidence="6">
    <location>
        <begin position="461"/>
        <end position="479"/>
    </location>
</feature>
<dbReference type="Pfam" id="PF00083">
    <property type="entry name" value="Sugar_tr"/>
    <property type="match status" value="1"/>
</dbReference>
<dbReference type="InterPro" id="IPR005829">
    <property type="entry name" value="Sugar_transporter_CS"/>
</dbReference>
<feature type="transmembrane region" description="Helical" evidence="6">
    <location>
        <begin position="142"/>
        <end position="164"/>
    </location>
</feature>
<dbReference type="RefSeq" id="XP_026678272.1">
    <property type="nucleotide sequence ID" value="XM_026822471.1"/>
</dbReference>
<evidence type="ECO:0000259" key="7">
    <source>
        <dbReference type="PROSITE" id="PS50850"/>
    </source>
</evidence>
<feature type="transmembrane region" description="Helical" evidence="6">
    <location>
        <begin position="428"/>
        <end position="449"/>
    </location>
</feature>
<dbReference type="GeneID" id="103507639"/>
<name>A0A1S4E9Z1_DIACI</name>
<keyword evidence="4 6" id="KW-0472">Membrane</keyword>
<feature type="transmembrane region" description="Helical" evidence="6">
    <location>
        <begin position="176"/>
        <end position="194"/>
    </location>
</feature>
<evidence type="ECO:0000256" key="1">
    <source>
        <dbReference type="ARBA" id="ARBA00004141"/>
    </source>
</evidence>
<dbReference type="AlphaFoldDB" id="A0A1S4E9Z1"/>
<evidence type="ECO:0000256" key="2">
    <source>
        <dbReference type="ARBA" id="ARBA00022692"/>
    </source>
</evidence>
<reference evidence="9" key="1">
    <citation type="submission" date="2025-08" db="UniProtKB">
        <authorList>
            <consortium name="RefSeq"/>
        </authorList>
    </citation>
    <scope>IDENTIFICATION</scope>
</reference>
<accession>A0A1S4E9Z1</accession>
<keyword evidence="2 6" id="KW-0812">Transmembrane</keyword>
<feature type="transmembrane region" description="Helical" evidence="6">
    <location>
        <begin position="38"/>
        <end position="57"/>
    </location>
</feature>
<dbReference type="FunFam" id="1.20.1250.20:FF:000249">
    <property type="entry name" value="facilitated trehalose transporter Tret1"/>
    <property type="match status" value="1"/>
</dbReference>
<feature type="transmembrane region" description="Helical" evidence="6">
    <location>
        <begin position="367"/>
        <end position="387"/>
    </location>
</feature>
<feature type="transmembrane region" description="Helical" evidence="6">
    <location>
        <begin position="90"/>
        <end position="109"/>
    </location>
</feature>
<dbReference type="PANTHER" id="PTHR48021">
    <property type="match status" value="1"/>
</dbReference>
<dbReference type="SUPFAM" id="SSF103473">
    <property type="entry name" value="MFS general substrate transporter"/>
    <property type="match status" value="1"/>
</dbReference>
<organism evidence="8 9">
    <name type="scientific">Diaphorina citri</name>
    <name type="common">Asian citrus psyllid</name>
    <dbReference type="NCBI Taxonomy" id="121845"/>
    <lineage>
        <taxon>Eukaryota</taxon>
        <taxon>Metazoa</taxon>
        <taxon>Ecdysozoa</taxon>
        <taxon>Arthropoda</taxon>
        <taxon>Hexapoda</taxon>
        <taxon>Insecta</taxon>
        <taxon>Pterygota</taxon>
        <taxon>Neoptera</taxon>
        <taxon>Paraneoptera</taxon>
        <taxon>Hemiptera</taxon>
        <taxon>Sternorrhyncha</taxon>
        <taxon>Psylloidea</taxon>
        <taxon>Psyllidae</taxon>
        <taxon>Diaphorininae</taxon>
        <taxon>Diaphorina</taxon>
    </lineage>
</organism>
<dbReference type="PANTHER" id="PTHR48021:SF39">
    <property type="entry name" value="MAJOR FACILITATOR SUPERFAMILY (MFS) PROFILE DOMAIN-CONTAINING PROTEIN"/>
    <property type="match status" value="1"/>
</dbReference>
<feature type="domain" description="Major facilitator superfamily (MFS) profile" evidence="7">
    <location>
        <begin position="40"/>
        <end position="483"/>
    </location>
</feature>
<comment type="subcellular location">
    <subcellularLocation>
        <location evidence="1">Membrane</location>
        <topology evidence="1">Multi-pass membrane protein</topology>
    </subcellularLocation>
</comment>
<dbReference type="PROSITE" id="PS00217">
    <property type="entry name" value="SUGAR_TRANSPORT_2"/>
    <property type="match status" value="1"/>
</dbReference>
<dbReference type="KEGG" id="dci:103507639"/>
<feature type="region of interest" description="Disordered" evidence="5">
    <location>
        <begin position="1"/>
        <end position="25"/>
    </location>
</feature>
<feature type="transmembrane region" description="Helical" evidence="6">
    <location>
        <begin position="393"/>
        <end position="416"/>
    </location>
</feature>
<feature type="transmembrane region" description="Helical" evidence="6">
    <location>
        <begin position="296"/>
        <end position="317"/>
    </location>
</feature>
<dbReference type="InterPro" id="IPR005828">
    <property type="entry name" value="MFS_sugar_transport-like"/>
</dbReference>
<dbReference type="PROSITE" id="PS50850">
    <property type="entry name" value="MFS"/>
    <property type="match status" value="1"/>
</dbReference>
<gene>
    <name evidence="9" type="primary">LOC103507639</name>
</gene>
<keyword evidence="8" id="KW-1185">Reference proteome</keyword>
<keyword evidence="3 6" id="KW-1133">Transmembrane helix</keyword>
<feature type="compositionally biased region" description="Basic and acidic residues" evidence="5">
    <location>
        <begin position="11"/>
        <end position="25"/>
    </location>
</feature>
<evidence type="ECO:0000313" key="8">
    <source>
        <dbReference type="Proteomes" id="UP000079169"/>
    </source>
</evidence>
<feature type="transmembrane region" description="Helical" evidence="6">
    <location>
        <begin position="118"/>
        <end position="136"/>
    </location>
</feature>
<dbReference type="InterPro" id="IPR020846">
    <property type="entry name" value="MFS_dom"/>
</dbReference>
<dbReference type="Gene3D" id="1.20.1250.20">
    <property type="entry name" value="MFS general substrate transporter like domains"/>
    <property type="match status" value="1"/>
</dbReference>
<evidence type="ECO:0000313" key="9">
    <source>
        <dbReference type="RefSeq" id="XP_026678272.1"/>
    </source>
</evidence>
<dbReference type="STRING" id="121845.A0A1S4E9Z1"/>
<protein>
    <submittedName>
        <fullName evidence="9">Facilitated trehalose transporter Tret1-like</fullName>
    </submittedName>
</protein>
<dbReference type="GO" id="GO:0016020">
    <property type="term" value="C:membrane"/>
    <property type="evidence" value="ECO:0007669"/>
    <property type="project" value="UniProtKB-SubCell"/>
</dbReference>
<dbReference type="PaxDb" id="121845-A0A1S4E9Z1"/>
<feature type="transmembrane region" description="Helical" evidence="6">
    <location>
        <begin position="337"/>
        <end position="355"/>
    </location>
</feature>
<feature type="transmembrane region" description="Helical" evidence="6">
    <location>
        <begin position="200"/>
        <end position="221"/>
    </location>
</feature>
<dbReference type="GO" id="GO:0022857">
    <property type="term" value="F:transmembrane transporter activity"/>
    <property type="evidence" value="ECO:0007669"/>
    <property type="project" value="InterPro"/>
</dbReference>
<dbReference type="InterPro" id="IPR036259">
    <property type="entry name" value="MFS_trans_sf"/>
</dbReference>
<proteinExistence type="predicted"/>